<dbReference type="EMBL" id="CAEZTS010000019">
    <property type="protein sequence ID" value="CAB4570689.1"/>
    <property type="molecule type" value="Genomic_DNA"/>
</dbReference>
<dbReference type="AlphaFoldDB" id="A0A6J6E5Z5"/>
<gene>
    <name evidence="3" type="ORF">UFOPK1722_00356</name>
</gene>
<evidence type="ECO:0000259" key="2">
    <source>
        <dbReference type="Pfam" id="PF00730"/>
    </source>
</evidence>
<dbReference type="InterPro" id="IPR017658">
    <property type="entry name" value="HhH-GPD_base_excis"/>
</dbReference>
<dbReference type="SUPFAM" id="SSF48150">
    <property type="entry name" value="DNA-glycosylase"/>
    <property type="match status" value="1"/>
</dbReference>
<dbReference type="Pfam" id="PF00730">
    <property type="entry name" value="HhH-GPD"/>
    <property type="match status" value="1"/>
</dbReference>
<protein>
    <submittedName>
        <fullName evidence="3">Unannotated protein</fullName>
    </submittedName>
</protein>
<dbReference type="InterPro" id="IPR003265">
    <property type="entry name" value="HhH-GPD_domain"/>
</dbReference>
<feature type="region of interest" description="Disordered" evidence="1">
    <location>
        <begin position="185"/>
        <end position="204"/>
    </location>
</feature>
<dbReference type="GO" id="GO:0006284">
    <property type="term" value="P:base-excision repair"/>
    <property type="evidence" value="ECO:0007669"/>
    <property type="project" value="InterPro"/>
</dbReference>
<feature type="compositionally biased region" description="Basic and acidic residues" evidence="1">
    <location>
        <begin position="185"/>
        <end position="194"/>
    </location>
</feature>
<dbReference type="NCBIfam" id="TIGR03252">
    <property type="entry name" value="HhH-GPD-type base excision DNA repair protein"/>
    <property type="match status" value="1"/>
</dbReference>
<name>A0A6J6E5Z5_9ZZZZ</name>
<sequence>MPASSGTLFITGDPTADKLLNANGTALLIGMLLDQQVPMEWAFKGPFTLKQRLGHLDPRKIAAMDQENFVALCCEKPAIHRFPASMARRIHELCAILATTYGGKGENMWADVKTGAELFERLRTLPGYGEEKAQIFVALLGKRMGVRPRGWKEAAGVFGDHEPRTVADIDSPEQLLKVRAWKKAEKAAERDKQSRPLKKAAPRT</sequence>
<accession>A0A6J6E5Z5</accession>
<dbReference type="InterPro" id="IPR011257">
    <property type="entry name" value="DNA_glycosylase"/>
</dbReference>
<evidence type="ECO:0000313" key="3">
    <source>
        <dbReference type="EMBL" id="CAB4570689.1"/>
    </source>
</evidence>
<proteinExistence type="predicted"/>
<reference evidence="3" key="1">
    <citation type="submission" date="2020-05" db="EMBL/GenBank/DDBJ databases">
        <authorList>
            <person name="Chiriac C."/>
            <person name="Salcher M."/>
            <person name="Ghai R."/>
            <person name="Kavagutti S V."/>
        </authorList>
    </citation>
    <scope>NUCLEOTIDE SEQUENCE</scope>
</reference>
<dbReference type="GO" id="GO:0003824">
    <property type="term" value="F:catalytic activity"/>
    <property type="evidence" value="ECO:0007669"/>
    <property type="project" value="InterPro"/>
</dbReference>
<organism evidence="3">
    <name type="scientific">freshwater metagenome</name>
    <dbReference type="NCBI Taxonomy" id="449393"/>
    <lineage>
        <taxon>unclassified sequences</taxon>
        <taxon>metagenomes</taxon>
        <taxon>ecological metagenomes</taxon>
    </lineage>
</organism>
<feature type="compositionally biased region" description="Basic residues" evidence="1">
    <location>
        <begin position="195"/>
        <end position="204"/>
    </location>
</feature>
<feature type="domain" description="HhH-GPD" evidence="2">
    <location>
        <begin position="29"/>
        <end position="184"/>
    </location>
</feature>
<evidence type="ECO:0000256" key="1">
    <source>
        <dbReference type="SAM" id="MobiDB-lite"/>
    </source>
</evidence>